<evidence type="ECO:0000256" key="9">
    <source>
        <dbReference type="PROSITE-ProRule" id="PRU10141"/>
    </source>
</evidence>
<dbReference type="EC" id="2.7.11.1" evidence="1"/>
<feature type="binding site" evidence="9">
    <location>
        <position position="87"/>
    </location>
    <ligand>
        <name>ATP</name>
        <dbReference type="ChEBI" id="CHEBI:30616"/>
    </ligand>
</feature>
<dbReference type="InterPro" id="IPR000719">
    <property type="entry name" value="Prot_kinase_dom"/>
</dbReference>
<organism evidence="12 13">
    <name type="scientific">Armillaria ostoyae</name>
    <name type="common">Armillaria root rot fungus</name>
    <dbReference type="NCBI Taxonomy" id="47428"/>
    <lineage>
        <taxon>Eukaryota</taxon>
        <taxon>Fungi</taxon>
        <taxon>Dikarya</taxon>
        <taxon>Basidiomycota</taxon>
        <taxon>Agaricomycotina</taxon>
        <taxon>Agaricomycetes</taxon>
        <taxon>Agaricomycetidae</taxon>
        <taxon>Agaricales</taxon>
        <taxon>Marasmiineae</taxon>
        <taxon>Physalacriaceae</taxon>
        <taxon>Armillaria</taxon>
    </lineage>
</organism>
<reference evidence="13" key="1">
    <citation type="journal article" date="2017" name="Nat. Ecol. Evol.">
        <title>Genome expansion and lineage-specific genetic innovations in the forest pathogenic fungi Armillaria.</title>
        <authorList>
            <person name="Sipos G."/>
            <person name="Prasanna A.N."/>
            <person name="Walter M.C."/>
            <person name="O'Connor E."/>
            <person name="Balint B."/>
            <person name="Krizsan K."/>
            <person name="Kiss B."/>
            <person name="Hess J."/>
            <person name="Varga T."/>
            <person name="Slot J."/>
            <person name="Riley R."/>
            <person name="Boka B."/>
            <person name="Rigling D."/>
            <person name="Barry K."/>
            <person name="Lee J."/>
            <person name="Mihaltcheva S."/>
            <person name="LaButti K."/>
            <person name="Lipzen A."/>
            <person name="Waldron R."/>
            <person name="Moloney N.M."/>
            <person name="Sperisen C."/>
            <person name="Kredics L."/>
            <person name="Vagvoelgyi C."/>
            <person name="Patrignani A."/>
            <person name="Fitzpatrick D."/>
            <person name="Nagy I."/>
            <person name="Doyle S."/>
            <person name="Anderson J.B."/>
            <person name="Grigoriev I.V."/>
            <person name="Gueldener U."/>
            <person name="Muensterkoetter M."/>
            <person name="Nagy L.G."/>
        </authorList>
    </citation>
    <scope>NUCLEOTIDE SEQUENCE [LARGE SCALE GENOMIC DNA]</scope>
    <source>
        <strain evidence="13">C18/9</strain>
    </source>
</reference>
<evidence type="ECO:0000256" key="3">
    <source>
        <dbReference type="ARBA" id="ARBA00022679"/>
    </source>
</evidence>
<keyword evidence="2" id="KW-0723">Serine/threonine-protein kinase</keyword>
<feature type="region of interest" description="Disordered" evidence="10">
    <location>
        <begin position="526"/>
        <end position="552"/>
    </location>
</feature>
<dbReference type="InterPro" id="IPR011009">
    <property type="entry name" value="Kinase-like_dom_sf"/>
</dbReference>
<dbReference type="GO" id="GO:0005524">
    <property type="term" value="F:ATP binding"/>
    <property type="evidence" value="ECO:0007669"/>
    <property type="project" value="UniProtKB-UniRule"/>
</dbReference>
<evidence type="ECO:0000256" key="8">
    <source>
        <dbReference type="ARBA" id="ARBA00048679"/>
    </source>
</evidence>
<dbReference type="PROSITE" id="PS50011">
    <property type="entry name" value="PROTEIN_KINASE_DOM"/>
    <property type="match status" value="1"/>
</dbReference>
<name>A0A284RP72_ARMOS</name>
<evidence type="ECO:0000256" key="5">
    <source>
        <dbReference type="ARBA" id="ARBA00022777"/>
    </source>
</evidence>
<dbReference type="GO" id="GO:0004674">
    <property type="term" value="F:protein serine/threonine kinase activity"/>
    <property type="evidence" value="ECO:0007669"/>
    <property type="project" value="UniProtKB-KW"/>
</dbReference>
<dbReference type="PANTHER" id="PTHR24356:SF1">
    <property type="entry name" value="SERINE_THREONINE-PROTEIN KINASE GREATWALL"/>
    <property type="match status" value="1"/>
</dbReference>
<evidence type="ECO:0000256" key="1">
    <source>
        <dbReference type="ARBA" id="ARBA00012513"/>
    </source>
</evidence>
<evidence type="ECO:0000256" key="2">
    <source>
        <dbReference type="ARBA" id="ARBA00022527"/>
    </source>
</evidence>
<dbReference type="GO" id="GO:0035556">
    <property type="term" value="P:intracellular signal transduction"/>
    <property type="evidence" value="ECO:0007669"/>
    <property type="project" value="TreeGrafter"/>
</dbReference>
<evidence type="ECO:0000313" key="13">
    <source>
        <dbReference type="Proteomes" id="UP000219338"/>
    </source>
</evidence>
<keyword evidence="6 9" id="KW-0067">ATP-binding</keyword>
<keyword evidence="5" id="KW-0418">Kinase</keyword>
<dbReference type="Gene3D" id="3.30.200.20">
    <property type="entry name" value="Phosphorylase Kinase, domain 1"/>
    <property type="match status" value="1"/>
</dbReference>
<dbReference type="PROSITE" id="PS00108">
    <property type="entry name" value="PROTEIN_KINASE_ST"/>
    <property type="match status" value="1"/>
</dbReference>
<dbReference type="InterPro" id="IPR050236">
    <property type="entry name" value="Ser_Thr_kinase_AGC"/>
</dbReference>
<dbReference type="Pfam" id="PF00069">
    <property type="entry name" value="Pkinase"/>
    <property type="match status" value="1"/>
</dbReference>
<dbReference type="AlphaFoldDB" id="A0A284RP72"/>
<evidence type="ECO:0000256" key="7">
    <source>
        <dbReference type="ARBA" id="ARBA00047899"/>
    </source>
</evidence>
<dbReference type="OrthoDB" id="10252171at2759"/>
<evidence type="ECO:0000259" key="11">
    <source>
        <dbReference type="PROSITE" id="PS50011"/>
    </source>
</evidence>
<keyword evidence="4 9" id="KW-0547">Nucleotide-binding</keyword>
<dbReference type="STRING" id="47428.A0A284RP72"/>
<keyword evidence="3" id="KW-0808">Transferase</keyword>
<evidence type="ECO:0000256" key="6">
    <source>
        <dbReference type="ARBA" id="ARBA00022840"/>
    </source>
</evidence>
<sequence length="552" mass="60979">MKASVQEPCIITDVFYTLPSLPSLESSPGSTKILDDSFLQDSTAQDDLSNVPSSISTFDIIGTLGRGAYGKVLLGTRPDGCGLRAIKVLQKSGMHRYGMEEVQRELRTLQLIAEQPMSRSGAAFLQNMVEAFENERFVFIVLEYHPTPLSDLEISSRLRLGRKSGVPASISLPYALSIAPRPQQVHAALHSLRLLSAELVLAVLFLHENGIIHQDLKPANVMVSAAGHIIVGDFGASSYMDRCGNGVTLQPTDVVTFTPLYAAPELKCRNTEGLVVFDEGVDWWSLGVMLYELAMGSVPFRTGDCRTVGDFSHAFGEMEKISSSEEWWDMRFEEFIRDLLVHDPQHRINDQDVMDQPIFDPICDLWDDIAAMRHPPLPCPSMCSVDSDVGLSLYHRDEHSDVGLLPSDLPLQDDDDHSPIQPLPSSASIYQLCTDVDDEFSDTPSPSSSSTADSGLDIGNVIFSPSSNFNLAVSVASPLQREGEEHRMLKRRREKRQLAARNHREWTLDEKIAISLLKAVEHRKTVAIPPPGTPSTMDEQESKPSVVGKDIL</sequence>
<gene>
    <name evidence="12" type="ORF">ARMOST_13938</name>
</gene>
<dbReference type="SMART" id="SM00220">
    <property type="entry name" value="S_TKc"/>
    <property type="match status" value="1"/>
</dbReference>
<dbReference type="EMBL" id="FUEG01000012">
    <property type="protein sequence ID" value="SJL10551.1"/>
    <property type="molecule type" value="Genomic_DNA"/>
</dbReference>
<proteinExistence type="predicted"/>
<dbReference type="PANTHER" id="PTHR24356">
    <property type="entry name" value="SERINE/THREONINE-PROTEIN KINASE"/>
    <property type="match status" value="1"/>
</dbReference>
<protein>
    <recommendedName>
        <fullName evidence="1">non-specific serine/threonine protein kinase</fullName>
        <ecNumber evidence="1">2.7.11.1</ecNumber>
    </recommendedName>
</protein>
<dbReference type="SUPFAM" id="SSF56112">
    <property type="entry name" value="Protein kinase-like (PK-like)"/>
    <property type="match status" value="1"/>
</dbReference>
<comment type="catalytic activity">
    <reaction evidence="8">
        <text>L-seryl-[protein] + ATP = O-phospho-L-seryl-[protein] + ADP + H(+)</text>
        <dbReference type="Rhea" id="RHEA:17989"/>
        <dbReference type="Rhea" id="RHEA-COMP:9863"/>
        <dbReference type="Rhea" id="RHEA-COMP:11604"/>
        <dbReference type="ChEBI" id="CHEBI:15378"/>
        <dbReference type="ChEBI" id="CHEBI:29999"/>
        <dbReference type="ChEBI" id="CHEBI:30616"/>
        <dbReference type="ChEBI" id="CHEBI:83421"/>
        <dbReference type="ChEBI" id="CHEBI:456216"/>
        <dbReference type="EC" id="2.7.11.1"/>
    </reaction>
</comment>
<feature type="domain" description="Protein kinase" evidence="11">
    <location>
        <begin position="58"/>
        <end position="359"/>
    </location>
</feature>
<keyword evidence="13" id="KW-1185">Reference proteome</keyword>
<evidence type="ECO:0000256" key="10">
    <source>
        <dbReference type="SAM" id="MobiDB-lite"/>
    </source>
</evidence>
<dbReference type="Gene3D" id="1.10.510.10">
    <property type="entry name" value="Transferase(Phosphotransferase) domain 1"/>
    <property type="match status" value="1"/>
</dbReference>
<dbReference type="PROSITE" id="PS00107">
    <property type="entry name" value="PROTEIN_KINASE_ATP"/>
    <property type="match status" value="1"/>
</dbReference>
<comment type="catalytic activity">
    <reaction evidence="7">
        <text>L-threonyl-[protein] + ATP = O-phospho-L-threonyl-[protein] + ADP + H(+)</text>
        <dbReference type="Rhea" id="RHEA:46608"/>
        <dbReference type="Rhea" id="RHEA-COMP:11060"/>
        <dbReference type="Rhea" id="RHEA-COMP:11605"/>
        <dbReference type="ChEBI" id="CHEBI:15378"/>
        <dbReference type="ChEBI" id="CHEBI:30013"/>
        <dbReference type="ChEBI" id="CHEBI:30616"/>
        <dbReference type="ChEBI" id="CHEBI:61977"/>
        <dbReference type="ChEBI" id="CHEBI:456216"/>
        <dbReference type="EC" id="2.7.11.1"/>
    </reaction>
</comment>
<dbReference type="InterPro" id="IPR008271">
    <property type="entry name" value="Ser/Thr_kinase_AS"/>
</dbReference>
<dbReference type="InterPro" id="IPR017441">
    <property type="entry name" value="Protein_kinase_ATP_BS"/>
</dbReference>
<dbReference type="Proteomes" id="UP000219338">
    <property type="component" value="Unassembled WGS sequence"/>
</dbReference>
<accession>A0A284RP72</accession>
<dbReference type="OMA" id="QHRINDQ"/>
<evidence type="ECO:0000313" key="12">
    <source>
        <dbReference type="EMBL" id="SJL10551.1"/>
    </source>
</evidence>
<feature type="region of interest" description="Disordered" evidence="10">
    <location>
        <begin position="404"/>
        <end position="424"/>
    </location>
</feature>
<evidence type="ECO:0000256" key="4">
    <source>
        <dbReference type="ARBA" id="ARBA00022741"/>
    </source>
</evidence>